<feature type="domain" description="TIL" evidence="5">
    <location>
        <begin position="127"/>
        <end position="158"/>
    </location>
</feature>
<dbReference type="PANTHER" id="PTHR23259">
    <property type="entry name" value="RIDDLE"/>
    <property type="match status" value="1"/>
</dbReference>
<sequence>MISLNFQFVVLSIVIILIPFAFSLNSNSIDWCEYWARVGKKVSIKALRNAFLEQVANQNEFLKTDRPECAGYELPSGFKRTETFSCSKTEIYNCLDCEPTCHNLVPKCRKVRRTFATVFTIRDTRVQRSVQEQCNKGCVCKNGLARNSEGKCVTLRECAAQSPPKNDSVKVDEEDGTVMKTVKKMVPVIVNDVWKALFHSISTPDGNASNNRTKEVITPVLTPVEQESRKENLIITAPTGSEIKDEKHPQKGFYIDYP</sequence>
<protein>
    <recommendedName>
        <fullName evidence="5">TIL domain-containing protein</fullName>
    </recommendedName>
</protein>
<dbReference type="InterPro" id="IPR002919">
    <property type="entry name" value="TIL_dom"/>
</dbReference>
<keyword evidence="3" id="KW-1015">Disulfide bond</keyword>
<dbReference type="InterPro" id="IPR051368">
    <property type="entry name" value="SerProtInhib-TIL_Domain"/>
</dbReference>
<dbReference type="SUPFAM" id="SSF57567">
    <property type="entry name" value="Serine protease inhibitors"/>
    <property type="match status" value="1"/>
</dbReference>
<dbReference type="PANTHER" id="PTHR23259:SF72">
    <property type="entry name" value="TIL DOMAIN-CONTAINING PROTEIN"/>
    <property type="match status" value="1"/>
</dbReference>
<feature type="transmembrane region" description="Helical" evidence="4">
    <location>
        <begin position="6"/>
        <end position="24"/>
    </location>
</feature>
<evidence type="ECO:0000313" key="7">
    <source>
        <dbReference type="Proteomes" id="UP000230233"/>
    </source>
</evidence>
<dbReference type="CDD" id="cd19941">
    <property type="entry name" value="TIL"/>
    <property type="match status" value="1"/>
</dbReference>
<reference evidence="7" key="1">
    <citation type="submission" date="2017-10" db="EMBL/GenBank/DDBJ databases">
        <title>Rapid genome shrinkage in a self-fertile nematode reveals novel sperm competition proteins.</title>
        <authorList>
            <person name="Yin D."/>
            <person name="Schwarz E.M."/>
            <person name="Thomas C.G."/>
            <person name="Felde R.L."/>
            <person name="Korf I.F."/>
            <person name="Cutter A.D."/>
            <person name="Schartner C.M."/>
            <person name="Ralston E.J."/>
            <person name="Meyer B.J."/>
            <person name="Haag E.S."/>
        </authorList>
    </citation>
    <scope>NUCLEOTIDE SEQUENCE [LARGE SCALE GENOMIC DNA]</scope>
    <source>
        <strain evidence="7">JU1422</strain>
    </source>
</reference>
<keyword evidence="4" id="KW-0812">Transmembrane</keyword>
<keyword evidence="4" id="KW-1133">Transmembrane helix</keyword>
<evidence type="ECO:0000256" key="1">
    <source>
        <dbReference type="ARBA" id="ARBA00022690"/>
    </source>
</evidence>
<evidence type="ECO:0000256" key="4">
    <source>
        <dbReference type="SAM" id="Phobius"/>
    </source>
</evidence>
<evidence type="ECO:0000313" key="6">
    <source>
        <dbReference type="EMBL" id="PIC27517.1"/>
    </source>
</evidence>
<dbReference type="Gene3D" id="2.10.25.10">
    <property type="entry name" value="Laminin"/>
    <property type="match status" value="1"/>
</dbReference>
<dbReference type="AlphaFoldDB" id="A0A2G5TJS7"/>
<keyword evidence="4" id="KW-0472">Membrane</keyword>
<dbReference type="Proteomes" id="UP000230233">
    <property type="component" value="Chromosome V"/>
</dbReference>
<evidence type="ECO:0000259" key="5">
    <source>
        <dbReference type="Pfam" id="PF01826"/>
    </source>
</evidence>
<keyword evidence="1" id="KW-0646">Protease inhibitor</keyword>
<comment type="caution">
    <text evidence="6">The sequence shown here is derived from an EMBL/GenBank/DDBJ whole genome shotgun (WGS) entry which is preliminary data.</text>
</comment>
<dbReference type="OrthoDB" id="6236007at2759"/>
<dbReference type="Pfam" id="PF01826">
    <property type="entry name" value="TIL"/>
    <property type="match status" value="1"/>
</dbReference>
<dbReference type="InterPro" id="IPR036084">
    <property type="entry name" value="Ser_inhib-like_sf"/>
</dbReference>
<evidence type="ECO:0000256" key="3">
    <source>
        <dbReference type="ARBA" id="ARBA00023157"/>
    </source>
</evidence>
<proteinExistence type="predicted"/>
<gene>
    <name evidence="6" type="primary">Cnig_chr_V.g19749</name>
    <name evidence="6" type="ORF">B9Z55_019749</name>
</gene>
<organism evidence="6 7">
    <name type="scientific">Caenorhabditis nigoni</name>
    <dbReference type="NCBI Taxonomy" id="1611254"/>
    <lineage>
        <taxon>Eukaryota</taxon>
        <taxon>Metazoa</taxon>
        <taxon>Ecdysozoa</taxon>
        <taxon>Nematoda</taxon>
        <taxon>Chromadorea</taxon>
        <taxon>Rhabditida</taxon>
        <taxon>Rhabditina</taxon>
        <taxon>Rhabditomorpha</taxon>
        <taxon>Rhabditoidea</taxon>
        <taxon>Rhabditidae</taxon>
        <taxon>Peloderinae</taxon>
        <taxon>Caenorhabditis</taxon>
    </lineage>
</organism>
<dbReference type="EMBL" id="PDUG01000005">
    <property type="protein sequence ID" value="PIC27517.1"/>
    <property type="molecule type" value="Genomic_DNA"/>
</dbReference>
<evidence type="ECO:0000256" key="2">
    <source>
        <dbReference type="ARBA" id="ARBA00022900"/>
    </source>
</evidence>
<keyword evidence="7" id="KW-1185">Reference proteome</keyword>
<keyword evidence="2" id="KW-0722">Serine protease inhibitor</keyword>
<accession>A0A2G5TJS7</accession>
<name>A0A2G5TJS7_9PELO</name>
<dbReference type="GO" id="GO:0004867">
    <property type="term" value="F:serine-type endopeptidase inhibitor activity"/>
    <property type="evidence" value="ECO:0007669"/>
    <property type="project" value="UniProtKB-KW"/>
</dbReference>